<reference evidence="7 8" key="1">
    <citation type="submission" date="2023-11" db="EMBL/GenBank/DDBJ databases">
        <title>Peredibacter starrii A3.12.</title>
        <authorList>
            <person name="Mitchell R.J."/>
        </authorList>
    </citation>
    <scope>NUCLEOTIDE SEQUENCE [LARGE SCALE GENOMIC DNA]</scope>
    <source>
        <strain evidence="7 8">A3.12</strain>
    </source>
</reference>
<protein>
    <recommendedName>
        <fullName evidence="4">6-carboxy-5,6,7,8-tetrahydropterin synthase</fullName>
        <ecNumber evidence="3">4.1.2.50</ecNumber>
    </recommendedName>
    <alternativeName>
        <fullName evidence="5">Queuosine biosynthesis protein QueD</fullName>
    </alternativeName>
</protein>
<evidence type="ECO:0000256" key="6">
    <source>
        <dbReference type="ARBA" id="ARBA00048807"/>
    </source>
</evidence>
<dbReference type="InterPro" id="IPR007115">
    <property type="entry name" value="6-PTP_synth/QueD"/>
</dbReference>
<dbReference type="Gene3D" id="3.30.479.10">
    <property type="entry name" value="6-pyruvoyl tetrahydropterin synthase/QueD"/>
    <property type="match status" value="1"/>
</dbReference>
<evidence type="ECO:0000313" key="7">
    <source>
        <dbReference type="EMBL" id="WPU67098.1"/>
    </source>
</evidence>
<keyword evidence="8" id="KW-1185">Reference proteome</keyword>
<evidence type="ECO:0000256" key="5">
    <source>
        <dbReference type="ARBA" id="ARBA00031449"/>
    </source>
</evidence>
<dbReference type="GO" id="GO:0070497">
    <property type="term" value="F:6-carboxytetrahydropterin synthase activity"/>
    <property type="evidence" value="ECO:0007669"/>
    <property type="project" value="UniProtKB-EC"/>
</dbReference>
<keyword evidence="7" id="KW-0456">Lyase</keyword>
<comment type="similarity">
    <text evidence="2">Belongs to the PTPS family. QueD subfamily.</text>
</comment>
<evidence type="ECO:0000256" key="2">
    <source>
        <dbReference type="ARBA" id="ARBA00008900"/>
    </source>
</evidence>
<dbReference type="Proteomes" id="UP001324634">
    <property type="component" value="Chromosome"/>
</dbReference>
<proteinExistence type="inferred from homology"/>
<dbReference type="EMBL" id="CP139487">
    <property type="protein sequence ID" value="WPU67098.1"/>
    <property type="molecule type" value="Genomic_DNA"/>
</dbReference>
<dbReference type="InterPro" id="IPR038418">
    <property type="entry name" value="6-PTP_synth/QueD_sf"/>
</dbReference>
<evidence type="ECO:0000256" key="3">
    <source>
        <dbReference type="ARBA" id="ARBA00012982"/>
    </source>
</evidence>
<dbReference type="RefSeq" id="WP_321399954.1">
    <property type="nucleotide sequence ID" value="NZ_CP139487.1"/>
</dbReference>
<evidence type="ECO:0000313" key="8">
    <source>
        <dbReference type="Proteomes" id="UP001324634"/>
    </source>
</evidence>
<accession>A0AAX4HVI0</accession>
<evidence type="ECO:0000256" key="4">
    <source>
        <dbReference type="ARBA" id="ARBA00018141"/>
    </source>
</evidence>
<dbReference type="EC" id="4.1.2.50" evidence="3"/>
<dbReference type="Pfam" id="PF01242">
    <property type="entry name" value="PTPS"/>
    <property type="match status" value="1"/>
</dbReference>
<dbReference type="KEGG" id="psti:SOO65_10065"/>
<dbReference type="AlphaFoldDB" id="A0AAX4HVI0"/>
<evidence type="ECO:0000256" key="1">
    <source>
        <dbReference type="ARBA" id="ARBA00005061"/>
    </source>
</evidence>
<gene>
    <name evidence="7" type="ORF">SOO65_10065</name>
</gene>
<comment type="catalytic activity">
    <reaction evidence="6">
        <text>7,8-dihydroneopterin 3'-triphosphate + H2O = 6-carboxy-5,6,7,8-tetrahydropterin + triphosphate + acetaldehyde + 2 H(+)</text>
        <dbReference type="Rhea" id="RHEA:27966"/>
        <dbReference type="ChEBI" id="CHEBI:15343"/>
        <dbReference type="ChEBI" id="CHEBI:15377"/>
        <dbReference type="ChEBI" id="CHEBI:15378"/>
        <dbReference type="ChEBI" id="CHEBI:18036"/>
        <dbReference type="ChEBI" id="CHEBI:58462"/>
        <dbReference type="ChEBI" id="CHEBI:61032"/>
        <dbReference type="EC" id="4.1.2.50"/>
    </reaction>
</comment>
<comment type="pathway">
    <text evidence="1">Purine metabolism; 7-cyano-7-deazaguanine biosynthesis.</text>
</comment>
<organism evidence="7 8">
    <name type="scientific">Peredibacter starrii</name>
    <dbReference type="NCBI Taxonomy" id="28202"/>
    <lineage>
        <taxon>Bacteria</taxon>
        <taxon>Pseudomonadati</taxon>
        <taxon>Bdellovibrionota</taxon>
        <taxon>Bacteriovoracia</taxon>
        <taxon>Bacteriovoracales</taxon>
        <taxon>Bacteriovoracaceae</taxon>
        <taxon>Peredibacter</taxon>
    </lineage>
</organism>
<sequence>MNPKNFKSTKRFSGFPCTHRQWRAESHCRFVHGYSREFYFEFEGKELTKEGWVVDFGGLKEVKAWLNYMFDHTFLVSQDDPAMEEFKKLDQSGVIQLRVLPNPGMEGSAQYVYEEASKILKKLYGDRVWISMVQVSENENNSAIFTP</sequence>
<dbReference type="SUPFAM" id="SSF55620">
    <property type="entry name" value="Tetrahydrobiopterin biosynthesis enzymes-like"/>
    <property type="match status" value="1"/>
</dbReference>
<name>A0AAX4HVI0_9BACT</name>